<name>A0A4U0EVJ7_9FLAO</name>
<dbReference type="AlphaFoldDB" id="A0A4U0EVJ7"/>
<proteinExistence type="predicted"/>
<dbReference type="SUPFAM" id="SSF48452">
    <property type="entry name" value="TPR-like"/>
    <property type="match status" value="1"/>
</dbReference>
<organism evidence="1 2">
    <name type="scientific">Pontimicrobium aquaticum</name>
    <dbReference type="NCBI Taxonomy" id="2565367"/>
    <lineage>
        <taxon>Bacteria</taxon>
        <taxon>Pseudomonadati</taxon>
        <taxon>Bacteroidota</taxon>
        <taxon>Flavobacteriia</taxon>
        <taxon>Flavobacteriales</taxon>
        <taxon>Flavobacteriaceae</taxon>
        <taxon>Pontimicrobium</taxon>
    </lineage>
</organism>
<evidence type="ECO:0000313" key="1">
    <source>
        <dbReference type="EMBL" id="TJY35895.1"/>
    </source>
</evidence>
<dbReference type="EMBL" id="SUPL01000004">
    <property type="protein sequence ID" value="TJY35895.1"/>
    <property type="molecule type" value="Genomic_DNA"/>
</dbReference>
<dbReference type="RefSeq" id="WP_136843043.1">
    <property type="nucleotide sequence ID" value="NZ_SUPL01000004.1"/>
</dbReference>
<keyword evidence="2" id="KW-1185">Reference proteome</keyword>
<protein>
    <recommendedName>
        <fullName evidence="3">DUF4935 domain-containing protein</fullName>
    </recommendedName>
</protein>
<sequence>MIKKIVFDTNIWLNFIEKVEIDYLDILLSKTKNEEIKIILPENIEKEYQKKLEKVRENTYKLHSNSIEEVNSIIDSISTLFNSAEKLKTIETGVNDWVLSKKAPNHNNKDNHQDTYILNTLLGLPENTCFYLVANDSDYRVDKNTYDLHPDIVKKFNEKSIEVIYHTDYPRFFAEANLKPKPISQNSNELYSWRAFKLKVKNKDVLQQLIEATNYYYKELNFIPLSYLSNIYPFNSGNDAHTYFNGTTLITNNKSLFDFFEKSLIQYKNRKSRIKKSYFGSDEEIEKYQKVLKTLNDNLIFGISFQRKTLNIEIKNSKASKKCDCYNCTLNRNEAHLIKDKCLNDNSTEPKDLLKKAYYYYKIGHFAEALKINNQILETVNKKNYPIVYFIAGYNKNIMRGMWLAGGKEFEEERKKIKQLNENKILKEGISSIIGYIKYSKFFDYDFFELMADYKKVKERYDAHNGIGSSFMSNIDWNNILRWSELYQFIYSNGIMFDRYTNIQSFAKYTLKITLLASIDRGVELNAHFYILKTTIPYIPLKDYKDCFRSLKIKKLNYNHKDNKQLFELFNDKINSLTHTIKFGVKHSYIDDHIKEIEKILYLQSHLSFSKKQDNIIISKIINLIKSNDFLFEKLLPALKPLAHNKIDCFSKRNAEEYIKLTLNIEMSNNSAVTEAFELLDKFKDISIMLSVFDFLLNEDIENKTGFYRGYILFRLYKYGSKEQKQKVLNKVHNILSNETTFDYILYNFFTSEDIIACNDKYLSKFKKTVENDFSQEKTHHHFSNRNDREINKIESLNYFIDHIYQFYDDEILTYLQDFLGRSDYYDFLINPNEFDLTKFDIHWFYIAYKSSFVTIKNIIKSNDEINRKIINQILESNNDRYYEAYLYLKSKS</sequence>
<evidence type="ECO:0008006" key="3">
    <source>
        <dbReference type="Google" id="ProtNLM"/>
    </source>
</evidence>
<comment type="caution">
    <text evidence="1">The sequence shown here is derived from an EMBL/GenBank/DDBJ whole genome shotgun (WGS) entry which is preliminary data.</text>
</comment>
<accession>A0A4U0EVJ7</accession>
<dbReference type="InterPro" id="IPR011990">
    <property type="entry name" value="TPR-like_helical_dom_sf"/>
</dbReference>
<evidence type="ECO:0000313" key="2">
    <source>
        <dbReference type="Proteomes" id="UP000307657"/>
    </source>
</evidence>
<gene>
    <name evidence="1" type="ORF">E5167_08485</name>
</gene>
<dbReference type="OrthoDB" id="1688888at2"/>
<reference evidence="1 2" key="1">
    <citation type="submission" date="2019-04" db="EMBL/GenBank/DDBJ databases">
        <title>Lacinutrix sp. nov., isolated from marine water.</title>
        <authorList>
            <person name="Kim W."/>
        </authorList>
    </citation>
    <scope>NUCLEOTIDE SEQUENCE [LARGE SCALE GENOMIC DNA]</scope>
    <source>
        <strain evidence="1 2">CAU 1491</strain>
    </source>
</reference>
<dbReference type="Proteomes" id="UP000307657">
    <property type="component" value="Unassembled WGS sequence"/>
</dbReference>